<keyword evidence="3" id="KW-1185">Reference proteome</keyword>
<dbReference type="KEGG" id="acru:HHL28_14745"/>
<evidence type="ECO:0000313" key="3">
    <source>
        <dbReference type="Proteomes" id="UP000501891"/>
    </source>
</evidence>
<dbReference type="GO" id="GO:0035438">
    <property type="term" value="F:cyclic-di-GMP binding"/>
    <property type="evidence" value="ECO:0007669"/>
    <property type="project" value="InterPro"/>
</dbReference>
<evidence type="ECO:0000313" key="2">
    <source>
        <dbReference type="EMBL" id="QJE74171.1"/>
    </source>
</evidence>
<dbReference type="SUPFAM" id="SSF141371">
    <property type="entry name" value="PilZ domain-like"/>
    <property type="match status" value="1"/>
</dbReference>
<dbReference type="InterPro" id="IPR009875">
    <property type="entry name" value="PilZ_domain"/>
</dbReference>
<gene>
    <name evidence="2" type="ORF">HHL28_14745</name>
</gene>
<reference evidence="2" key="1">
    <citation type="submission" date="2020-04" db="EMBL/GenBank/DDBJ databases">
        <title>A desert anoxygenic phototrophic bacterium fixes CO2 using RubisCO under aerobic conditions.</title>
        <authorList>
            <person name="Tang K."/>
        </authorList>
    </citation>
    <scope>NUCLEOTIDE SEQUENCE [LARGE SCALE GENOMIC DNA]</scope>
    <source>
        <strain evidence="2">MIMtkB3</strain>
    </source>
</reference>
<accession>A0A858R9Y7</accession>
<sequence length="77" mass="8033">MPVRSPALLTVGSLLLRGETVNLSRTGACIAVTGPEGLAVGDQGIVSVQGWVEDRAAEVVDISPGQVRLAFFGSRKR</sequence>
<feature type="domain" description="PilZ" evidence="1">
    <location>
        <begin position="1"/>
        <end position="71"/>
    </location>
</feature>
<dbReference type="Proteomes" id="UP000501891">
    <property type="component" value="Chromosome"/>
</dbReference>
<evidence type="ECO:0000259" key="1">
    <source>
        <dbReference type="Pfam" id="PF07238"/>
    </source>
</evidence>
<dbReference type="Pfam" id="PF07238">
    <property type="entry name" value="PilZ"/>
    <property type="match status" value="1"/>
</dbReference>
<organism evidence="2 3">
    <name type="scientific">Aerophototrophica crusticola</name>
    <dbReference type="NCBI Taxonomy" id="1709002"/>
    <lineage>
        <taxon>Bacteria</taxon>
        <taxon>Pseudomonadati</taxon>
        <taxon>Pseudomonadota</taxon>
        <taxon>Alphaproteobacteria</taxon>
        <taxon>Rhodospirillales</taxon>
        <taxon>Rhodospirillaceae</taxon>
        <taxon>Aerophototrophica</taxon>
    </lineage>
</organism>
<proteinExistence type="predicted"/>
<protein>
    <submittedName>
        <fullName evidence="2">PilZ domain-containing protein</fullName>
    </submittedName>
</protein>
<name>A0A858R9Y7_9PROT</name>
<dbReference type="AlphaFoldDB" id="A0A858R9Y7"/>
<dbReference type="EMBL" id="CP051775">
    <property type="protein sequence ID" value="QJE74171.1"/>
    <property type="molecule type" value="Genomic_DNA"/>
</dbReference>